<feature type="compositionally biased region" description="Polar residues" evidence="6">
    <location>
        <begin position="244"/>
        <end position="254"/>
    </location>
</feature>
<keyword evidence="5" id="KW-0297">G-protein coupled receptor</keyword>
<name>A0A9Q1BLL3_HOLLE</name>
<feature type="transmembrane region" description="Helical" evidence="7">
    <location>
        <begin position="319"/>
        <end position="343"/>
    </location>
</feature>
<keyword evidence="2 5" id="KW-0812">Transmembrane</keyword>
<evidence type="ECO:0000313" key="10">
    <source>
        <dbReference type="Proteomes" id="UP001152320"/>
    </source>
</evidence>
<keyword evidence="4 7" id="KW-0472">Membrane</keyword>
<comment type="similarity">
    <text evidence="5">Belongs to the G-protein coupled receptor 1 family.</text>
</comment>
<keyword evidence="10" id="KW-1185">Reference proteome</keyword>
<feature type="transmembrane region" description="Helical" evidence="7">
    <location>
        <begin position="194"/>
        <end position="223"/>
    </location>
</feature>
<dbReference type="PANTHER" id="PTHR45698">
    <property type="entry name" value="TRACE AMINE-ASSOCIATED RECEPTOR 19N-RELATED"/>
    <property type="match status" value="1"/>
</dbReference>
<evidence type="ECO:0000256" key="3">
    <source>
        <dbReference type="ARBA" id="ARBA00022989"/>
    </source>
</evidence>
<sequence>MATENSTFVLPSSSPVTDGSEGGFSFVNLFIKSLYTLIGITGIAGNGLVLAMLIKIPSLRNTTNLLIGHQSVTDFASSILLMATFLPPPLNDMTVLSVTNPTLAVLICKFWVGRLFYWTAIKASTANLVYLTLERYIAVVHPLKYRERLKPREASIICGSIWIIGLLVQIYVVPTYSIMEGICSISYRRKSLQVFLGIWVFSSTLVIPLVVMTFVYVSIFLALPRKVAPTNISISHQVTKDSRVTSSTVPTDQGTCPPDMLQEEGGSVSDAKSPQAGLRSKPEGTSLSQVVPRSQNDGNIGNERSNQAEIKRDKVRRNVLSTMVIVCITYTICWTPNQIYFLYFNLGGTLDFNSGLYYFTVIASAMNMCVNPIIYAFKYKKFQDGMKQLVFGKSFSQSNDSTAGSNPRS</sequence>
<protein>
    <submittedName>
        <fullName evidence="9">5-hydroxytryptamine receptor 1A</fullName>
    </submittedName>
</protein>
<keyword evidence="3 7" id="KW-1133">Transmembrane helix</keyword>
<dbReference type="Proteomes" id="UP001152320">
    <property type="component" value="Chromosome 14"/>
</dbReference>
<dbReference type="InterPro" id="IPR000276">
    <property type="entry name" value="GPCR_Rhodpsn"/>
</dbReference>
<evidence type="ECO:0000256" key="2">
    <source>
        <dbReference type="ARBA" id="ARBA00022692"/>
    </source>
</evidence>
<proteinExistence type="inferred from homology"/>
<evidence type="ECO:0000256" key="7">
    <source>
        <dbReference type="SAM" id="Phobius"/>
    </source>
</evidence>
<organism evidence="9 10">
    <name type="scientific">Holothuria leucospilota</name>
    <name type="common">Black long sea cucumber</name>
    <name type="synonym">Mertensiothuria leucospilota</name>
    <dbReference type="NCBI Taxonomy" id="206669"/>
    <lineage>
        <taxon>Eukaryota</taxon>
        <taxon>Metazoa</taxon>
        <taxon>Echinodermata</taxon>
        <taxon>Eleutherozoa</taxon>
        <taxon>Echinozoa</taxon>
        <taxon>Holothuroidea</taxon>
        <taxon>Aspidochirotacea</taxon>
        <taxon>Aspidochirotida</taxon>
        <taxon>Holothuriidae</taxon>
        <taxon>Holothuria</taxon>
    </lineage>
</organism>
<evidence type="ECO:0000256" key="4">
    <source>
        <dbReference type="ARBA" id="ARBA00023136"/>
    </source>
</evidence>
<dbReference type="AlphaFoldDB" id="A0A9Q1BLL3"/>
<dbReference type="EMBL" id="JAIZAY010000014">
    <property type="protein sequence ID" value="KAJ8028912.1"/>
    <property type="molecule type" value="Genomic_DNA"/>
</dbReference>
<gene>
    <name evidence="9" type="ORF">HOLleu_28169</name>
</gene>
<dbReference type="GO" id="GO:0016020">
    <property type="term" value="C:membrane"/>
    <property type="evidence" value="ECO:0007669"/>
    <property type="project" value="UniProtKB-SubCell"/>
</dbReference>
<dbReference type="PRINTS" id="PR00237">
    <property type="entry name" value="GPCRRHODOPSN"/>
</dbReference>
<dbReference type="InterPro" id="IPR017452">
    <property type="entry name" value="GPCR_Rhodpsn_7TM"/>
</dbReference>
<evidence type="ECO:0000256" key="5">
    <source>
        <dbReference type="RuleBase" id="RU000688"/>
    </source>
</evidence>
<feature type="transmembrane region" description="Helical" evidence="7">
    <location>
        <begin position="66"/>
        <end position="86"/>
    </location>
</feature>
<evidence type="ECO:0000256" key="6">
    <source>
        <dbReference type="SAM" id="MobiDB-lite"/>
    </source>
</evidence>
<dbReference type="PROSITE" id="PS00237">
    <property type="entry name" value="G_PROTEIN_RECEP_F1_1"/>
    <property type="match status" value="1"/>
</dbReference>
<evidence type="ECO:0000259" key="8">
    <source>
        <dbReference type="PROSITE" id="PS50262"/>
    </source>
</evidence>
<dbReference type="Gene3D" id="1.20.1070.10">
    <property type="entry name" value="Rhodopsin 7-helix transmembrane proteins"/>
    <property type="match status" value="1"/>
</dbReference>
<comment type="subcellular location">
    <subcellularLocation>
        <location evidence="1">Membrane</location>
    </subcellularLocation>
</comment>
<comment type="caution">
    <text evidence="9">The sequence shown here is derived from an EMBL/GenBank/DDBJ whole genome shotgun (WGS) entry which is preliminary data.</text>
</comment>
<feature type="region of interest" description="Disordered" evidence="6">
    <location>
        <begin position="243"/>
        <end position="309"/>
    </location>
</feature>
<feature type="transmembrane region" description="Helical" evidence="7">
    <location>
        <begin position="154"/>
        <end position="174"/>
    </location>
</feature>
<keyword evidence="5 9" id="KW-0675">Receptor</keyword>
<dbReference type="PROSITE" id="PS50262">
    <property type="entry name" value="G_PROTEIN_RECEP_F1_2"/>
    <property type="match status" value="1"/>
</dbReference>
<reference evidence="9" key="1">
    <citation type="submission" date="2021-10" db="EMBL/GenBank/DDBJ databases">
        <title>Tropical sea cucumber genome reveals ecological adaptation and Cuvierian tubules defense mechanism.</title>
        <authorList>
            <person name="Chen T."/>
        </authorList>
    </citation>
    <scope>NUCLEOTIDE SEQUENCE</scope>
    <source>
        <strain evidence="9">Nanhai2018</strain>
        <tissue evidence="9">Muscle</tissue>
    </source>
</reference>
<dbReference type="SUPFAM" id="SSF81321">
    <property type="entry name" value="Family A G protein-coupled receptor-like"/>
    <property type="match status" value="1"/>
</dbReference>
<dbReference type="CDD" id="cd00637">
    <property type="entry name" value="7tm_classA_rhodopsin-like"/>
    <property type="match status" value="1"/>
</dbReference>
<dbReference type="PANTHER" id="PTHR45698:SF1">
    <property type="entry name" value="TRACE AMINE-ASSOCIATED RECEPTOR 13C-LIKE"/>
    <property type="match status" value="1"/>
</dbReference>
<evidence type="ECO:0000313" key="9">
    <source>
        <dbReference type="EMBL" id="KAJ8028912.1"/>
    </source>
</evidence>
<evidence type="ECO:0000256" key="1">
    <source>
        <dbReference type="ARBA" id="ARBA00004370"/>
    </source>
</evidence>
<feature type="transmembrane region" description="Helical" evidence="7">
    <location>
        <begin position="34"/>
        <end position="54"/>
    </location>
</feature>
<feature type="compositionally biased region" description="Polar residues" evidence="6">
    <location>
        <begin position="283"/>
        <end position="308"/>
    </location>
</feature>
<feature type="domain" description="G-protein coupled receptors family 1 profile" evidence="8">
    <location>
        <begin position="45"/>
        <end position="375"/>
    </location>
</feature>
<dbReference type="Pfam" id="PF00001">
    <property type="entry name" value="7tm_1"/>
    <property type="match status" value="1"/>
</dbReference>
<feature type="transmembrane region" description="Helical" evidence="7">
    <location>
        <begin position="355"/>
        <end position="377"/>
    </location>
</feature>
<dbReference type="OrthoDB" id="10042731at2759"/>
<dbReference type="GO" id="GO:0004930">
    <property type="term" value="F:G protein-coupled receptor activity"/>
    <property type="evidence" value="ECO:0007669"/>
    <property type="project" value="UniProtKB-KW"/>
</dbReference>
<keyword evidence="5" id="KW-0807">Transducer</keyword>
<accession>A0A9Q1BLL3</accession>